<dbReference type="Proteomes" id="UP000198534">
    <property type="component" value="Unassembled WGS sequence"/>
</dbReference>
<name>A0A1H3AKC7_9BACL</name>
<organism evidence="1 2">
    <name type="scientific">Marininema mesophilum</name>
    <dbReference type="NCBI Taxonomy" id="1048340"/>
    <lineage>
        <taxon>Bacteria</taxon>
        <taxon>Bacillati</taxon>
        <taxon>Bacillota</taxon>
        <taxon>Bacilli</taxon>
        <taxon>Bacillales</taxon>
        <taxon>Thermoactinomycetaceae</taxon>
        <taxon>Marininema</taxon>
    </lineage>
</organism>
<dbReference type="Pfam" id="PF09148">
    <property type="entry name" value="DUF1934"/>
    <property type="match status" value="1"/>
</dbReference>
<protein>
    <submittedName>
        <fullName evidence="1">Uncharacterized beta-barrel protein YwiB, DUF1934 family</fullName>
    </submittedName>
</protein>
<evidence type="ECO:0000313" key="2">
    <source>
        <dbReference type="Proteomes" id="UP000198534"/>
    </source>
</evidence>
<reference evidence="1 2" key="1">
    <citation type="submission" date="2016-10" db="EMBL/GenBank/DDBJ databases">
        <authorList>
            <person name="de Groot N.N."/>
        </authorList>
    </citation>
    <scope>NUCLEOTIDE SEQUENCE [LARGE SCALE GENOMIC DNA]</scope>
    <source>
        <strain evidence="1 2">DSM 45610</strain>
    </source>
</reference>
<dbReference type="InterPro" id="IPR015231">
    <property type="entry name" value="DUF1934"/>
</dbReference>
<dbReference type="InterPro" id="IPR012674">
    <property type="entry name" value="Calycin"/>
</dbReference>
<evidence type="ECO:0000313" key="1">
    <source>
        <dbReference type="EMBL" id="SDX29901.1"/>
    </source>
</evidence>
<gene>
    <name evidence="1" type="ORF">SAMN05444487_113113</name>
</gene>
<sequence length="159" mass="18161">MVVIHISDRYRERAAWLVKPVQLAIHSTVHSSEAGDGDVIEQQLEGFFEEREQYWVLKYKEGSPDSSDDVNTTVKAGKDEAIVIRQGVVNYRQTYRLDQKTYSRIEIPGGVSETEVETLEYDRKRSEVEGQVRLSFRLAMGGEAMGSYLLNIKWTEVTA</sequence>
<proteinExistence type="predicted"/>
<keyword evidence="2" id="KW-1185">Reference proteome</keyword>
<dbReference type="SUPFAM" id="SSF50814">
    <property type="entry name" value="Lipocalins"/>
    <property type="match status" value="1"/>
</dbReference>
<dbReference type="AlphaFoldDB" id="A0A1H3AKC7"/>
<dbReference type="Gene3D" id="2.40.128.20">
    <property type="match status" value="1"/>
</dbReference>
<dbReference type="EMBL" id="FNNQ01000013">
    <property type="protein sequence ID" value="SDX29901.1"/>
    <property type="molecule type" value="Genomic_DNA"/>
</dbReference>
<dbReference type="STRING" id="1048340.SAMN05444487_113113"/>
<dbReference type="OrthoDB" id="2352933at2"/>
<accession>A0A1H3AKC7</accession>